<dbReference type="Proteomes" id="UP000001861">
    <property type="component" value="Unassembled WGS sequence"/>
</dbReference>
<dbReference type="OrthoDB" id="6511194at2759"/>
<dbReference type="VEuPathDB" id="FungiDB:CC1G_06011"/>
<dbReference type="PANTHER" id="PTHR35871:SF1">
    <property type="entry name" value="CXC1-LIKE CYSTEINE CLUSTER ASSOCIATED WITH KDZ TRANSPOSASES DOMAIN-CONTAINING PROTEIN"/>
    <property type="match status" value="1"/>
</dbReference>
<dbReference type="HOGENOM" id="CLU_005726_6_2_1"/>
<reference evidence="2 3" key="1">
    <citation type="journal article" date="2010" name="Proc. Natl. Acad. Sci. U.S.A.">
        <title>Insights into evolution of multicellular fungi from the assembled chromosomes of the mushroom Coprinopsis cinerea (Coprinus cinereus).</title>
        <authorList>
            <person name="Stajich J.E."/>
            <person name="Wilke S.K."/>
            <person name="Ahren D."/>
            <person name="Au C.H."/>
            <person name="Birren B.W."/>
            <person name="Borodovsky M."/>
            <person name="Burns C."/>
            <person name="Canback B."/>
            <person name="Casselton L.A."/>
            <person name="Cheng C.K."/>
            <person name="Deng J."/>
            <person name="Dietrich F.S."/>
            <person name="Fargo D.C."/>
            <person name="Farman M.L."/>
            <person name="Gathman A.C."/>
            <person name="Goldberg J."/>
            <person name="Guigo R."/>
            <person name="Hoegger P.J."/>
            <person name="Hooker J.B."/>
            <person name="Huggins A."/>
            <person name="James T.Y."/>
            <person name="Kamada T."/>
            <person name="Kilaru S."/>
            <person name="Kodira C."/>
            <person name="Kues U."/>
            <person name="Kupfer D."/>
            <person name="Kwan H.S."/>
            <person name="Lomsadze A."/>
            <person name="Li W."/>
            <person name="Lilly W.W."/>
            <person name="Ma L.J."/>
            <person name="Mackey A.J."/>
            <person name="Manning G."/>
            <person name="Martin F."/>
            <person name="Muraguchi H."/>
            <person name="Natvig D.O."/>
            <person name="Palmerini H."/>
            <person name="Ramesh M.A."/>
            <person name="Rehmeyer C.J."/>
            <person name="Roe B.A."/>
            <person name="Shenoy N."/>
            <person name="Stanke M."/>
            <person name="Ter-Hovhannisyan V."/>
            <person name="Tunlid A."/>
            <person name="Velagapudi R."/>
            <person name="Vision T.J."/>
            <person name="Zeng Q."/>
            <person name="Zolan M.E."/>
            <person name="Pukkila P.J."/>
        </authorList>
    </citation>
    <scope>NUCLEOTIDE SEQUENCE [LARGE SCALE GENOMIC DNA]</scope>
    <source>
        <strain evidence="3">Okayama-7 / 130 / ATCC MYA-4618 / FGSC 9003</strain>
    </source>
</reference>
<evidence type="ECO:0000256" key="1">
    <source>
        <dbReference type="SAM" id="MobiDB-lite"/>
    </source>
</evidence>
<evidence type="ECO:0008006" key="4">
    <source>
        <dbReference type="Google" id="ProtNLM"/>
    </source>
</evidence>
<dbReference type="InParanoid" id="A8N4N3"/>
<proteinExistence type="predicted"/>
<comment type="caution">
    <text evidence="2">The sequence shown here is derived from an EMBL/GenBank/DDBJ whole genome shotgun (WGS) entry which is preliminary data.</text>
</comment>
<dbReference type="Gene3D" id="3.30.420.10">
    <property type="entry name" value="Ribonuclease H-like superfamily/Ribonuclease H"/>
    <property type="match status" value="1"/>
</dbReference>
<dbReference type="RefSeq" id="XP_001829802.2">
    <property type="nucleotide sequence ID" value="XM_001829750.2"/>
</dbReference>
<name>A8N4N3_COPC7</name>
<feature type="compositionally biased region" description="Acidic residues" evidence="1">
    <location>
        <begin position="81"/>
        <end position="94"/>
    </location>
</feature>
<feature type="region of interest" description="Disordered" evidence="1">
    <location>
        <begin position="262"/>
        <end position="287"/>
    </location>
</feature>
<dbReference type="GeneID" id="6006239"/>
<sequence length="881" mass="99848">MFVSTRRARGSTLPPTIVMGKRKRKAHPNTLANLKRGAKRMKEATKSPSPEPVTVNVSGQDEIESRKDAPEHEGVEREGWGEESDDEDDDIEVVDDPKLWNAKRLKDLGVYERVVSAALSGDKCPYLGDEWDDSDDETWLPPKKKWEREKRKREKKDRPSTYATGPDIMAKSERTQRRYKQQMATQTFLDDHIVRTKRPRPPPREEKSLAEETASVKVEVKEEPLPSTSSSIPDVQVRIESPEPVQLEFLDVEIRQESLTPPPLFFDEHPRVPPSPPLPGSAESADAPTVLPETSETAIDPQSGIECWEEELNDVLAPTASDIRPWDVLRERINKAMEPKQWKKLTQTHQNQYLILRAFATLRLRGIGRLEASQQIALQWSQDIKGSGVSFARRVRALARHYQIWEQLPVEKRGGYRNGRSVLKDESVQQAARGWLTAQKLGTVNPSRFRDGLNSEILPSLGISLKKPLCTRTATRWLWKLGWVKTKIGKGVYVDGHEREDVVHYRKHYYLPKMKEYSRRMTHYEPSDPKSPASDLKAVPPILGEGEKEIVAVFQDESCCHANEFEGHAWLKPGQQPLVKKGRGRLIMISEFICSTTGRLVVEDENGNVIKEARKIIYPGSNGDPYWDKKQLLEQVQNHAIPVFEESHPGKQALFIFDQSSAHAALADDALKAFEMNKSNGGAQRIQRDTVIPDSNPTAQLRGKLQPMTVPGPDGKPIPKGLEQVLQERGFNVDGLRAKCKPVCPFDSDKCCMARLLSKQDDFTNQVSELEQIIVDAGHLCLFLPKFHCELNPIEMYWGWVKFRYRQMAKPNFEAAKKAALSCLNACPKDVIRRFINRSWRFTEAYRAGLTGKAAAWAVRKYKGHRTISNGALMHIEALAG</sequence>
<feature type="region of interest" description="Disordered" evidence="1">
    <location>
        <begin position="122"/>
        <end position="215"/>
    </location>
</feature>
<dbReference type="OMA" id="WHEKDES"/>
<evidence type="ECO:0000313" key="2">
    <source>
        <dbReference type="EMBL" id="EAU92024.2"/>
    </source>
</evidence>
<feature type="region of interest" description="Disordered" evidence="1">
    <location>
        <begin position="1"/>
        <end position="96"/>
    </location>
</feature>
<dbReference type="InterPro" id="IPR036397">
    <property type="entry name" value="RNaseH_sf"/>
</dbReference>
<dbReference type="PANTHER" id="PTHR35871">
    <property type="entry name" value="EXPRESSED PROTEIN"/>
    <property type="match status" value="1"/>
</dbReference>
<keyword evidence="3" id="KW-1185">Reference proteome</keyword>
<gene>
    <name evidence="2" type="ORF">CC1G_06011</name>
</gene>
<dbReference type="KEGG" id="cci:CC1G_06011"/>
<organism evidence="2 3">
    <name type="scientific">Coprinopsis cinerea (strain Okayama-7 / 130 / ATCC MYA-4618 / FGSC 9003)</name>
    <name type="common">Inky cap fungus</name>
    <name type="synonym">Hormographiella aspergillata</name>
    <dbReference type="NCBI Taxonomy" id="240176"/>
    <lineage>
        <taxon>Eukaryota</taxon>
        <taxon>Fungi</taxon>
        <taxon>Dikarya</taxon>
        <taxon>Basidiomycota</taxon>
        <taxon>Agaricomycotina</taxon>
        <taxon>Agaricomycetes</taxon>
        <taxon>Agaricomycetidae</taxon>
        <taxon>Agaricales</taxon>
        <taxon>Agaricineae</taxon>
        <taxon>Psathyrellaceae</taxon>
        <taxon>Coprinopsis</taxon>
    </lineage>
</organism>
<dbReference type="eggNOG" id="ENOG502RT6R">
    <property type="taxonomic scope" value="Eukaryota"/>
</dbReference>
<dbReference type="EMBL" id="AACS02000003">
    <property type="protein sequence ID" value="EAU92024.2"/>
    <property type="molecule type" value="Genomic_DNA"/>
</dbReference>
<feature type="compositionally biased region" description="Acidic residues" evidence="1">
    <location>
        <begin position="129"/>
        <end position="138"/>
    </location>
</feature>
<accession>A8N4N3</accession>
<feature type="compositionally biased region" description="Basic and acidic residues" evidence="1">
    <location>
        <begin position="63"/>
        <end position="80"/>
    </location>
</feature>
<protein>
    <recommendedName>
        <fullName evidence="4">Tc1-like transposase DDE domain-containing protein</fullName>
    </recommendedName>
</protein>
<dbReference type="AlphaFoldDB" id="A8N4N3"/>
<evidence type="ECO:0000313" key="3">
    <source>
        <dbReference type="Proteomes" id="UP000001861"/>
    </source>
</evidence>
<dbReference type="GO" id="GO:0003676">
    <property type="term" value="F:nucleic acid binding"/>
    <property type="evidence" value="ECO:0007669"/>
    <property type="project" value="InterPro"/>
</dbReference>